<dbReference type="HOGENOM" id="CLU_148750_0_0_10"/>
<dbReference type="Pfam" id="PF25056">
    <property type="entry name" value="DUF7793"/>
    <property type="match status" value="1"/>
</dbReference>
<feature type="domain" description="DUF7793" evidence="1">
    <location>
        <begin position="34"/>
        <end position="142"/>
    </location>
</feature>
<dbReference type="Proteomes" id="UP000001654">
    <property type="component" value="Chromosome"/>
</dbReference>
<dbReference type="eggNOG" id="ENOG50332DX">
    <property type="taxonomic scope" value="Bacteria"/>
</dbReference>
<dbReference type="KEGG" id="zpr:ZPR_3260"/>
<sequence length="146" mass="16933">MLLSAGTITNSPKILLNTIYNPLPMRKETDYAVMWISDGIFYLTFKPVPDLNLKIAKMIVADRLLYQHEKVYPMIWDLRKIHHISDDAMAFFASEGTAMLKVLAIVVHTPYEHYLGEIFIQFHHPQIPTKLCFTKHEALSFIVDDR</sequence>
<name>D5BIG3_ZUNPS</name>
<evidence type="ECO:0000313" key="2">
    <source>
        <dbReference type="EMBL" id="ADF53576.1"/>
    </source>
</evidence>
<evidence type="ECO:0000259" key="1">
    <source>
        <dbReference type="Pfam" id="PF25056"/>
    </source>
</evidence>
<dbReference type="EMBL" id="CP001650">
    <property type="protein sequence ID" value="ADF53576.1"/>
    <property type="molecule type" value="Genomic_DNA"/>
</dbReference>
<reference evidence="2 3" key="1">
    <citation type="journal article" date="2010" name="BMC Genomics">
        <title>The complete genome of Zunongwangia profunda SM-A87 reveals its adaptation to the deep-sea environment and ecological role in sedimentary organic nitrogen degradation.</title>
        <authorList>
            <person name="Qin Q.L."/>
            <person name="Zhang X.Y."/>
            <person name="Wang X.M."/>
            <person name="Liu G.M."/>
            <person name="Chen X.L."/>
            <person name="Xie B.B."/>
            <person name="Dang H.Y."/>
            <person name="Zhou B.C."/>
            <person name="Yu J."/>
            <person name="Zhang Y.Z."/>
        </authorList>
    </citation>
    <scope>NUCLEOTIDE SEQUENCE [LARGE SCALE GENOMIC DNA]</scope>
    <source>
        <strain evidence="3">DSM 18752 / CCTCC AB 206139 / SM-A87</strain>
    </source>
</reference>
<accession>D5BIG3</accession>
<evidence type="ECO:0000313" key="3">
    <source>
        <dbReference type="Proteomes" id="UP000001654"/>
    </source>
</evidence>
<keyword evidence="3" id="KW-1185">Reference proteome</keyword>
<gene>
    <name evidence="2" type="ordered locus">ZPR_3260</name>
</gene>
<protein>
    <recommendedName>
        <fullName evidence="1">DUF7793 domain-containing protein</fullName>
    </recommendedName>
</protein>
<organism evidence="2 3">
    <name type="scientific">Zunongwangia profunda (strain DSM 18752 / CCTCC AB 206139 / SM-A87)</name>
    <name type="common">Wangia profunda</name>
    <dbReference type="NCBI Taxonomy" id="655815"/>
    <lineage>
        <taxon>Bacteria</taxon>
        <taxon>Pseudomonadati</taxon>
        <taxon>Bacteroidota</taxon>
        <taxon>Flavobacteriia</taxon>
        <taxon>Flavobacteriales</taxon>
        <taxon>Flavobacteriaceae</taxon>
        <taxon>Zunongwangia</taxon>
    </lineage>
</organism>
<dbReference type="AlphaFoldDB" id="D5BIG3"/>
<proteinExistence type="predicted"/>
<dbReference type="InterPro" id="IPR056695">
    <property type="entry name" value="DUF7793"/>
</dbReference>